<dbReference type="CDD" id="cd05123">
    <property type="entry name" value="STKc_AGC"/>
    <property type="match status" value="1"/>
</dbReference>
<feature type="repeat" description="ANK" evidence="6">
    <location>
        <begin position="182"/>
        <end position="214"/>
    </location>
</feature>
<dbReference type="OMA" id="FMLACIH"/>
<keyword evidence="4" id="KW-0418">Kinase</keyword>
<evidence type="ECO:0000256" key="3">
    <source>
        <dbReference type="ARBA" id="ARBA00022741"/>
    </source>
</evidence>
<evidence type="ECO:0000313" key="10">
    <source>
        <dbReference type="EMBL" id="CAD8198577.1"/>
    </source>
</evidence>
<dbReference type="FunFam" id="1.10.510.10:FF:000465">
    <property type="entry name" value="Non-specific serine/threonine protein kinase"/>
    <property type="match status" value="1"/>
</dbReference>
<evidence type="ECO:0000256" key="4">
    <source>
        <dbReference type="ARBA" id="ARBA00022777"/>
    </source>
</evidence>
<dbReference type="InterPro" id="IPR000961">
    <property type="entry name" value="AGC-kinase_C"/>
</dbReference>
<reference evidence="10" key="1">
    <citation type="submission" date="2021-01" db="EMBL/GenBank/DDBJ databases">
        <authorList>
            <consortium name="Genoscope - CEA"/>
            <person name="William W."/>
        </authorList>
    </citation>
    <scope>NUCLEOTIDE SEQUENCE</scope>
</reference>
<dbReference type="PROSITE" id="PS00107">
    <property type="entry name" value="PROTEIN_KINASE_ATP"/>
    <property type="match status" value="1"/>
</dbReference>
<evidence type="ECO:0000256" key="6">
    <source>
        <dbReference type="PROSITE-ProRule" id="PRU00023"/>
    </source>
</evidence>
<proteinExistence type="predicted"/>
<keyword evidence="2" id="KW-0808">Transferase</keyword>
<dbReference type="AlphaFoldDB" id="A0A8S1XBP3"/>
<dbReference type="Pfam" id="PF12796">
    <property type="entry name" value="Ank_2"/>
    <property type="match status" value="1"/>
</dbReference>
<gene>
    <name evidence="10" type="ORF">POCTA_138.1.T1170079</name>
</gene>
<dbReference type="OrthoDB" id="304657at2759"/>
<dbReference type="PROSITE" id="PS50088">
    <property type="entry name" value="ANK_REPEAT"/>
    <property type="match status" value="3"/>
</dbReference>
<feature type="repeat" description="ANK" evidence="6">
    <location>
        <begin position="215"/>
        <end position="237"/>
    </location>
</feature>
<dbReference type="Pfam" id="PF00069">
    <property type="entry name" value="Pkinase"/>
    <property type="match status" value="1"/>
</dbReference>
<evidence type="ECO:0000256" key="5">
    <source>
        <dbReference type="ARBA" id="ARBA00022840"/>
    </source>
</evidence>
<evidence type="ECO:0000256" key="2">
    <source>
        <dbReference type="ARBA" id="ARBA00022679"/>
    </source>
</evidence>
<feature type="domain" description="Protein kinase" evidence="8">
    <location>
        <begin position="361"/>
        <end position="617"/>
    </location>
</feature>
<feature type="domain" description="AGC-kinase C-terminal" evidence="9">
    <location>
        <begin position="618"/>
        <end position="673"/>
    </location>
</feature>
<evidence type="ECO:0000256" key="7">
    <source>
        <dbReference type="PROSITE-ProRule" id="PRU10141"/>
    </source>
</evidence>
<dbReference type="SMART" id="SM00220">
    <property type="entry name" value="S_TKc"/>
    <property type="match status" value="1"/>
</dbReference>
<keyword evidence="3 7" id="KW-0547">Nucleotide-binding</keyword>
<dbReference type="Proteomes" id="UP000683925">
    <property type="component" value="Unassembled WGS sequence"/>
</dbReference>
<feature type="binding site" evidence="7">
    <location>
        <position position="397"/>
    </location>
    <ligand>
        <name>ATP</name>
        <dbReference type="ChEBI" id="CHEBI:30616"/>
    </ligand>
</feature>
<evidence type="ECO:0000259" key="8">
    <source>
        <dbReference type="PROSITE" id="PS50011"/>
    </source>
</evidence>
<dbReference type="PROSITE" id="PS50011">
    <property type="entry name" value="PROTEIN_KINASE_DOM"/>
    <property type="match status" value="1"/>
</dbReference>
<accession>A0A8S1XBP3</accession>
<dbReference type="InterPro" id="IPR017441">
    <property type="entry name" value="Protein_kinase_ATP_BS"/>
</dbReference>
<dbReference type="PROSITE" id="PS51285">
    <property type="entry name" value="AGC_KINASE_CTER"/>
    <property type="match status" value="1"/>
</dbReference>
<dbReference type="InterPro" id="IPR000719">
    <property type="entry name" value="Prot_kinase_dom"/>
</dbReference>
<dbReference type="GO" id="GO:0004674">
    <property type="term" value="F:protein serine/threonine kinase activity"/>
    <property type="evidence" value="ECO:0007669"/>
    <property type="project" value="UniProtKB-KW"/>
</dbReference>
<dbReference type="PROSITE" id="PS50297">
    <property type="entry name" value="ANK_REP_REGION"/>
    <property type="match status" value="2"/>
</dbReference>
<organism evidence="10 11">
    <name type="scientific">Paramecium octaurelia</name>
    <dbReference type="NCBI Taxonomy" id="43137"/>
    <lineage>
        <taxon>Eukaryota</taxon>
        <taxon>Sar</taxon>
        <taxon>Alveolata</taxon>
        <taxon>Ciliophora</taxon>
        <taxon>Intramacronucleata</taxon>
        <taxon>Oligohymenophorea</taxon>
        <taxon>Peniculida</taxon>
        <taxon>Parameciidae</taxon>
        <taxon>Paramecium</taxon>
    </lineage>
</organism>
<protein>
    <recommendedName>
        <fullName evidence="12">Protein kinase domain containing protein</fullName>
    </recommendedName>
</protein>
<evidence type="ECO:0000313" key="11">
    <source>
        <dbReference type="Proteomes" id="UP000683925"/>
    </source>
</evidence>
<keyword evidence="5 7" id="KW-0067">ATP-binding</keyword>
<evidence type="ECO:0000259" key="9">
    <source>
        <dbReference type="PROSITE" id="PS51285"/>
    </source>
</evidence>
<evidence type="ECO:0000256" key="1">
    <source>
        <dbReference type="ARBA" id="ARBA00022527"/>
    </source>
</evidence>
<dbReference type="EMBL" id="CAJJDP010000117">
    <property type="protein sequence ID" value="CAD8198577.1"/>
    <property type="molecule type" value="Genomic_DNA"/>
</dbReference>
<name>A0A8S1XBP3_PAROT</name>
<dbReference type="GO" id="GO:0005524">
    <property type="term" value="F:ATP binding"/>
    <property type="evidence" value="ECO:0007669"/>
    <property type="project" value="UniProtKB-UniRule"/>
</dbReference>
<dbReference type="InterPro" id="IPR045270">
    <property type="entry name" value="STKc_AGC"/>
</dbReference>
<keyword evidence="6" id="KW-0040">ANK repeat</keyword>
<evidence type="ECO:0008006" key="12">
    <source>
        <dbReference type="Google" id="ProtNLM"/>
    </source>
</evidence>
<sequence>MSSCKTNECQRQPLLALYDKISRLKSLDRILINTGSNFKAKSPQKSPDIRAILDHSKLSIERSKSSKAIDQQLNHQKRDQKNDIRKEGQLLQLYLMQISNQFIKESKDNRTDKCLQLLEPTFVHQILNLNSLIPINPNLKANINFQDINKNSALHYAVLNENVSLVQALIFKQIQIDIVNSEHITPFMLACIHGHKDIILILYEEGADINHSDNKGDTSLHYACRFNQKEVVECLLKMNGIQIRKNNEQKIPESYTNQLEIQKLFQNYHLSTKGKRSSNSEKRTKEIKIQNILTEYLKKSKKCESKGTSTPLVKLQNELKQQSVNQQTNQLNQLLINTSSTIDSLKQSKSKVDERVGPQQFQLVGLLGRGSFGEVYLVQRQQKLYAMKVLRKSLIFKQNICRYAITERNVLSVSSHPFIVKLRYAFQTQDKLFMILDYCPGGDLGQILTKQKRLSENIVKLYMCEIILALEDLHKRDILFRDLKPDNIVLDSEGHALITDFGLSKEGIFDADRGAQSFCGSVAYLAPEMLQRQGHGKALDWYLLGVVMYELLTGLPPFYSDDKDVLFNNIQNGELQIPNYISVEGKNLLKALLNRNPVSRLGSGEGDYLEVKQHPYFHDINWDKVLNRELKMPKPTNNKVYMISKGAQNVFDLQSFIEIEKSHVDGWSYIHTE</sequence>
<dbReference type="InterPro" id="IPR002110">
    <property type="entry name" value="Ankyrin_rpt"/>
</dbReference>
<feature type="repeat" description="ANK" evidence="6">
    <location>
        <begin position="149"/>
        <end position="181"/>
    </location>
</feature>
<keyword evidence="11" id="KW-1185">Reference proteome</keyword>
<keyword evidence="1" id="KW-0723">Serine/threonine-protein kinase</keyword>
<dbReference type="PANTHER" id="PTHR24351">
    <property type="entry name" value="RIBOSOMAL PROTEIN S6 KINASE"/>
    <property type="match status" value="1"/>
</dbReference>
<dbReference type="SMART" id="SM00248">
    <property type="entry name" value="ANK"/>
    <property type="match status" value="3"/>
</dbReference>
<comment type="caution">
    <text evidence="10">The sequence shown here is derived from an EMBL/GenBank/DDBJ whole genome shotgun (WGS) entry which is preliminary data.</text>
</comment>